<sequence length="91" mass="9773">MTADTDFELSPALSARLGADAYTGPQIHTHGLIIHAIWAEGACGVAVRGFGTYAREDVLFLDYEQACALANAFKHVLPNLARLREETGGDL</sequence>
<evidence type="ECO:0000313" key="1">
    <source>
        <dbReference type="EMBL" id="NVM94765.1"/>
    </source>
</evidence>
<dbReference type="Proteomes" id="UP000543556">
    <property type="component" value="Unassembled WGS sequence"/>
</dbReference>
<dbReference type="AlphaFoldDB" id="A0A7Y7LXV0"/>
<comment type="caution">
    <text evidence="1">The sequence shown here is derived from an EMBL/GenBank/DDBJ whole genome shotgun (WGS) entry which is preliminary data.</text>
</comment>
<reference evidence="1 2" key="1">
    <citation type="submission" date="2020-02" db="EMBL/GenBank/DDBJ databases">
        <title>Genome sequence of strain AETb3-4.</title>
        <authorList>
            <person name="Gao J."/>
            <person name="Zhang X."/>
        </authorList>
    </citation>
    <scope>NUCLEOTIDE SEQUENCE [LARGE SCALE GENOMIC DNA]</scope>
    <source>
        <strain evidence="1 2">AETb3-4</strain>
    </source>
</reference>
<evidence type="ECO:0000313" key="2">
    <source>
        <dbReference type="Proteomes" id="UP000543556"/>
    </source>
</evidence>
<dbReference type="EMBL" id="JAAMFM010000008">
    <property type="protein sequence ID" value="NVM94765.1"/>
    <property type="molecule type" value="Genomic_DNA"/>
</dbReference>
<gene>
    <name evidence="1" type="ORF">G6034_07555</name>
</gene>
<accession>A0A7Y7LXV0</accession>
<protein>
    <submittedName>
        <fullName evidence="1">Uncharacterized protein</fullName>
    </submittedName>
</protein>
<keyword evidence="2" id="KW-1185">Reference proteome</keyword>
<name>A0A7Y7LXV0_9MICC</name>
<organism evidence="1 2">
    <name type="scientific">Arthrobacter wenxiniae</name>
    <dbReference type="NCBI Taxonomy" id="2713570"/>
    <lineage>
        <taxon>Bacteria</taxon>
        <taxon>Bacillati</taxon>
        <taxon>Actinomycetota</taxon>
        <taxon>Actinomycetes</taxon>
        <taxon>Micrococcales</taxon>
        <taxon>Micrococcaceae</taxon>
        <taxon>Arthrobacter</taxon>
    </lineage>
</organism>
<dbReference type="RefSeq" id="WP_176634499.1">
    <property type="nucleotide sequence ID" value="NZ_JAAMFM010000008.1"/>
</dbReference>
<proteinExistence type="predicted"/>